<dbReference type="InterPro" id="IPR028889">
    <property type="entry name" value="USP"/>
</dbReference>
<feature type="region of interest" description="Disordered" evidence="1">
    <location>
        <begin position="343"/>
        <end position="381"/>
    </location>
</feature>
<dbReference type="PROSITE" id="PS50235">
    <property type="entry name" value="USP_3"/>
    <property type="match status" value="1"/>
</dbReference>
<dbReference type="OrthoDB" id="289038at2759"/>
<dbReference type="AlphaFoldDB" id="A0A6A6C1D3"/>
<protein>
    <recommendedName>
        <fullName evidence="2">USP domain-containing protein</fullName>
    </recommendedName>
</protein>
<name>A0A6A6C1D3_ZASCE</name>
<dbReference type="EMBL" id="ML993623">
    <property type="protein sequence ID" value="KAF2160831.1"/>
    <property type="molecule type" value="Genomic_DNA"/>
</dbReference>
<dbReference type="RefSeq" id="XP_033661720.1">
    <property type="nucleotide sequence ID" value="XM_033814249.1"/>
</dbReference>
<dbReference type="SUPFAM" id="SSF54001">
    <property type="entry name" value="Cysteine proteinases"/>
    <property type="match status" value="1"/>
</dbReference>
<sequence>MAVSTRSQGGKLYIPAPDRKRTRRRTCPAPAPTPAPALLQAAPPAAPPAQSPARSPKPRKNYVDKGVTADLSPRKAKSPKTKTPPPPGGISKNYADKGVTADLSPRKTKNPKAETPPPAGGISKIGAGSKQKTPPPSPVDPLLVKRRGRLVNNNLQVIPAHVLDGRPVKRFPQVQFPVTKGLWNKGELCYRNATLQALFHTPAFYRYLGKMHKDCRDGPTTKCVVCTLQWLAQAYYNDQVSIRPYGNSTTRVAGPLDPLRLFNQTCKRNPPTDEVTLGDMIEEFAAESQSDAWNFIQYLMGLIRDKELPTDDATFSHMFDMPSEQSWTCQQCGETFTREAVPRRSVQTFGHGRLGRATAQSDKENHADARGPSDPTPDVHP</sequence>
<feature type="compositionally biased region" description="Basic and acidic residues" evidence="1">
    <location>
        <begin position="361"/>
        <end position="381"/>
    </location>
</feature>
<gene>
    <name evidence="3" type="ORF">M409DRAFT_59620</name>
</gene>
<keyword evidence="4" id="KW-1185">Reference proteome</keyword>
<dbReference type="Gene3D" id="3.90.70.10">
    <property type="entry name" value="Cysteine proteinases"/>
    <property type="match status" value="1"/>
</dbReference>
<evidence type="ECO:0000256" key="1">
    <source>
        <dbReference type="SAM" id="MobiDB-lite"/>
    </source>
</evidence>
<accession>A0A6A6C1D3</accession>
<dbReference type="GO" id="GO:0005634">
    <property type="term" value="C:nucleus"/>
    <property type="evidence" value="ECO:0007669"/>
    <property type="project" value="TreeGrafter"/>
</dbReference>
<dbReference type="GO" id="GO:0016579">
    <property type="term" value="P:protein deubiquitination"/>
    <property type="evidence" value="ECO:0007669"/>
    <property type="project" value="InterPro"/>
</dbReference>
<feature type="domain" description="USP" evidence="2">
    <location>
        <begin position="180"/>
        <end position="381"/>
    </location>
</feature>
<feature type="region of interest" description="Disordered" evidence="1">
    <location>
        <begin position="1"/>
        <end position="142"/>
    </location>
</feature>
<dbReference type="GO" id="GO:0005829">
    <property type="term" value="C:cytosol"/>
    <property type="evidence" value="ECO:0007669"/>
    <property type="project" value="TreeGrafter"/>
</dbReference>
<dbReference type="Proteomes" id="UP000799537">
    <property type="component" value="Unassembled WGS sequence"/>
</dbReference>
<evidence type="ECO:0000313" key="4">
    <source>
        <dbReference type="Proteomes" id="UP000799537"/>
    </source>
</evidence>
<dbReference type="InterPro" id="IPR050164">
    <property type="entry name" value="Peptidase_C19"/>
</dbReference>
<dbReference type="InterPro" id="IPR001394">
    <property type="entry name" value="Peptidase_C19_UCH"/>
</dbReference>
<dbReference type="InterPro" id="IPR038765">
    <property type="entry name" value="Papain-like_cys_pep_sf"/>
</dbReference>
<proteinExistence type="predicted"/>
<evidence type="ECO:0000313" key="3">
    <source>
        <dbReference type="EMBL" id="KAF2160831.1"/>
    </source>
</evidence>
<dbReference type="Pfam" id="PF00443">
    <property type="entry name" value="UCH"/>
    <property type="match status" value="1"/>
</dbReference>
<dbReference type="GO" id="GO:0004843">
    <property type="term" value="F:cysteine-type deubiquitinase activity"/>
    <property type="evidence" value="ECO:0007669"/>
    <property type="project" value="InterPro"/>
</dbReference>
<dbReference type="PANTHER" id="PTHR24006">
    <property type="entry name" value="UBIQUITIN CARBOXYL-TERMINAL HYDROLASE"/>
    <property type="match status" value="1"/>
</dbReference>
<organism evidence="3 4">
    <name type="scientific">Zasmidium cellare ATCC 36951</name>
    <dbReference type="NCBI Taxonomy" id="1080233"/>
    <lineage>
        <taxon>Eukaryota</taxon>
        <taxon>Fungi</taxon>
        <taxon>Dikarya</taxon>
        <taxon>Ascomycota</taxon>
        <taxon>Pezizomycotina</taxon>
        <taxon>Dothideomycetes</taxon>
        <taxon>Dothideomycetidae</taxon>
        <taxon>Mycosphaerellales</taxon>
        <taxon>Mycosphaerellaceae</taxon>
        <taxon>Zasmidium</taxon>
    </lineage>
</organism>
<dbReference type="GeneID" id="54567521"/>
<evidence type="ECO:0000259" key="2">
    <source>
        <dbReference type="PROSITE" id="PS50235"/>
    </source>
</evidence>
<reference evidence="3" key="1">
    <citation type="journal article" date="2020" name="Stud. Mycol.">
        <title>101 Dothideomycetes genomes: a test case for predicting lifestyles and emergence of pathogens.</title>
        <authorList>
            <person name="Haridas S."/>
            <person name="Albert R."/>
            <person name="Binder M."/>
            <person name="Bloem J."/>
            <person name="Labutti K."/>
            <person name="Salamov A."/>
            <person name="Andreopoulos B."/>
            <person name="Baker S."/>
            <person name="Barry K."/>
            <person name="Bills G."/>
            <person name="Bluhm B."/>
            <person name="Cannon C."/>
            <person name="Castanera R."/>
            <person name="Culley D."/>
            <person name="Daum C."/>
            <person name="Ezra D."/>
            <person name="Gonzalez J."/>
            <person name="Henrissat B."/>
            <person name="Kuo A."/>
            <person name="Liang C."/>
            <person name="Lipzen A."/>
            <person name="Lutzoni F."/>
            <person name="Magnuson J."/>
            <person name="Mondo S."/>
            <person name="Nolan M."/>
            <person name="Ohm R."/>
            <person name="Pangilinan J."/>
            <person name="Park H.-J."/>
            <person name="Ramirez L."/>
            <person name="Alfaro M."/>
            <person name="Sun H."/>
            <person name="Tritt A."/>
            <person name="Yoshinaga Y."/>
            <person name="Zwiers L.-H."/>
            <person name="Turgeon B."/>
            <person name="Goodwin S."/>
            <person name="Spatafora J."/>
            <person name="Crous P."/>
            <person name="Grigoriev I."/>
        </authorList>
    </citation>
    <scope>NUCLEOTIDE SEQUENCE</scope>
    <source>
        <strain evidence="3">ATCC 36951</strain>
    </source>
</reference>